<organism evidence="3 4">
    <name type="scientific">Cytobacillus gottheilii</name>
    <dbReference type="NCBI Taxonomy" id="859144"/>
    <lineage>
        <taxon>Bacteria</taxon>
        <taxon>Bacillati</taxon>
        <taxon>Bacillota</taxon>
        <taxon>Bacilli</taxon>
        <taxon>Bacillales</taxon>
        <taxon>Bacillaceae</taxon>
        <taxon>Cytobacillus</taxon>
    </lineage>
</organism>
<dbReference type="InterPro" id="IPR029052">
    <property type="entry name" value="Metallo-depent_PP-like"/>
</dbReference>
<dbReference type="Gene3D" id="3.60.21.10">
    <property type="match status" value="1"/>
</dbReference>
<feature type="domain" description="Calcineurin-like phosphoesterase" evidence="2">
    <location>
        <begin position="5"/>
        <end position="201"/>
    </location>
</feature>
<sequence length="407" mass="46411">MKKVTFIHAADLHLDSGMAGLRHLPQPIFSKLRESTFESLSSIVDAAIIHNVDFVVLAGDLFDAEDRSIRAQIIFIKEMERLAEKGISVFAVHGNHDHMEGSWVHLPLPNNVHLFSNQVETVEFLIESQTSVHLYGFSYHSRHVYERMIQHYKKRDGADFDIGILHGQLEGESEHGTYAPFTISELADKNFDYWALGHIHKRNVLQNEPPIVYPGNTQGRHVKETGDKGCYLVQLSEKGAEMTFIKTAPVVWSERELNCEEAASFQEIYSKCLDLLDEEKMNGQAKILTLTLQNTDLPSKDAAAIREGELLELLQEHEAEGEDGFIWIADLLVNERKKWNKEKLMSESAFFAEMFHAADDLEGIGMSLELLYKHPEARRFLQKKSEDELDSISKEAENLLMQLLYQS</sequence>
<evidence type="ECO:0000256" key="1">
    <source>
        <dbReference type="ARBA" id="ARBA00022801"/>
    </source>
</evidence>
<dbReference type="SUPFAM" id="SSF56300">
    <property type="entry name" value="Metallo-dependent phosphatases"/>
    <property type="match status" value="1"/>
</dbReference>
<gene>
    <name evidence="3" type="ORF">J1899_06955</name>
</gene>
<dbReference type="CDD" id="cd00840">
    <property type="entry name" value="MPP_Mre11_N"/>
    <property type="match status" value="1"/>
</dbReference>
<proteinExistence type="predicted"/>
<name>A0ABX8FFH1_9BACI</name>
<dbReference type="PIRSF" id="PIRSF033091">
    <property type="entry name" value="Pesterase_YhaO"/>
    <property type="match status" value="1"/>
</dbReference>
<evidence type="ECO:0000259" key="2">
    <source>
        <dbReference type="Pfam" id="PF00149"/>
    </source>
</evidence>
<protein>
    <submittedName>
        <fullName evidence="3">DNA repair exonuclease</fullName>
    </submittedName>
</protein>
<dbReference type="PANTHER" id="PTHR30337:SF7">
    <property type="entry name" value="PHOSPHOESTERASE"/>
    <property type="match status" value="1"/>
</dbReference>
<accession>A0ABX8FFH1</accession>
<dbReference type="InterPro" id="IPR004843">
    <property type="entry name" value="Calcineurin-like_PHP"/>
</dbReference>
<reference evidence="3 4" key="1">
    <citation type="submission" date="2021-03" db="EMBL/GenBank/DDBJ databases">
        <title>The first data on the complete genome of the tetrodotoxin-producing bacterium.</title>
        <authorList>
            <person name="Melnikova D.I."/>
            <person name="Nijland R."/>
            <person name="Magarlamov T.Y."/>
        </authorList>
    </citation>
    <scope>NUCLEOTIDE SEQUENCE [LARGE SCALE GENOMIC DNA]</scope>
    <source>
        <strain evidence="3 4">1839</strain>
    </source>
</reference>
<evidence type="ECO:0000313" key="3">
    <source>
        <dbReference type="EMBL" id="QVY62781.1"/>
    </source>
</evidence>
<keyword evidence="1" id="KW-0378">Hydrolase</keyword>
<dbReference type="InterPro" id="IPR014576">
    <property type="entry name" value="Pesterase_YhaO"/>
</dbReference>
<dbReference type="Proteomes" id="UP000679247">
    <property type="component" value="Chromosome"/>
</dbReference>
<keyword evidence="3" id="KW-0540">Nuclease</keyword>
<dbReference type="PANTHER" id="PTHR30337">
    <property type="entry name" value="COMPONENT OF ATP-DEPENDENT DSDNA EXONUCLEASE"/>
    <property type="match status" value="1"/>
</dbReference>
<keyword evidence="3" id="KW-0269">Exonuclease</keyword>
<dbReference type="Pfam" id="PF00149">
    <property type="entry name" value="Metallophos"/>
    <property type="match status" value="1"/>
</dbReference>
<dbReference type="GO" id="GO:0004527">
    <property type="term" value="F:exonuclease activity"/>
    <property type="evidence" value="ECO:0007669"/>
    <property type="project" value="UniProtKB-KW"/>
</dbReference>
<dbReference type="InterPro" id="IPR041796">
    <property type="entry name" value="Mre11_N"/>
</dbReference>
<keyword evidence="4" id="KW-1185">Reference proteome</keyword>
<evidence type="ECO:0000313" key="4">
    <source>
        <dbReference type="Proteomes" id="UP000679247"/>
    </source>
</evidence>
<dbReference type="InterPro" id="IPR050535">
    <property type="entry name" value="DNA_Repair-Maintenance_Comp"/>
</dbReference>
<dbReference type="EMBL" id="CP071709">
    <property type="protein sequence ID" value="QVY62781.1"/>
    <property type="molecule type" value="Genomic_DNA"/>
</dbReference>
<dbReference type="RefSeq" id="WP_214478177.1">
    <property type="nucleotide sequence ID" value="NZ_CP071709.1"/>
</dbReference>